<sequence length="328" mass="36267">MNPRDAKRAQEKLLERYGGDVGKGTQQRILSSLESLEPHLQEAAALYKSIMQFDALVAPMTDADRNRLIPPVQSQMVENDREKLQIITREHNLSEREIHNLYQRITWDASADAKATQADIVGNTMKPELQERITKACKIAVEATQAELSLGKVLDVGCGHGAIVKSLVDAGLSEPDMYVGIDLSPVMVNNAIERYGFARNGRTGNGRQFVAGDFLAHDFGDTGIFDSVIFCSCLHDLPDMESSISRAASLLRTNGGKLIIVHAQGAQHVLMQHQANPVMVKRGLPTAKEWVVMLDDHNDWGLKMEHEPADSRTDRESKEGYLAVLSKV</sequence>
<evidence type="ECO:0000256" key="3">
    <source>
        <dbReference type="ARBA" id="ARBA00022691"/>
    </source>
</evidence>
<dbReference type="EMBL" id="JALLBG020000070">
    <property type="protein sequence ID" value="KAL3768003.1"/>
    <property type="molecule type" value="Genomic_DNA"/>
</dbReference>
<dbReference type="CDD" id="cd02440">
    <property type="entry name" value="AdoMet_MTases"/>
    <property type="match status" value="1"/>
</dbReference>
<evidence type="ECO:0000259" key="4">
    <source>
        <dbReference type="Pfam" id="PF08242"/>
    </source>
</evidence>
<dbReference type="Proteomes" id="UP001530293">
    <property type="component" value="Unassembled WGS sequence"/>
</dbReference>
<name>A0ABD3MVN2_9STRA</name>
<evidence type="ECO:0000313" key="6">
    <source>
        <dbReference type="Proteomes" id="UP001530293"/>
    </source>
</evidence>
<comment type="caution">
    <text evidence="5">The sequence shown here is derived from an EMBL/GenBank/DDBJ whole genome shotgun (WGS) entry which is preliminary data.</text>
</comment>
<dbReference type="Pfam" id="PF08242">
    <property type="entry name" value="Methyltransf_12"/>
    <property type="match status" value="1"/>
</dbReference>
<dbReference type="PANTHER" id="PTHR43464">
    <property type="entry name" value="METHYLTRANSFERASE"/>
    <property type="match status" value="1"/>
</dbReference>
<proteinExistence type="predicted"/>
<feature type="domain" description="Methyltransferase type 12" evidence="4">
    <location>
        <begin position="154"/>
        <end position="255"/>
    </location>
</feature>
<dbReference type="AlphaFoldDB" id="A0ABD3MVN2"/>
<dbReference type="GO" id="GO:0032259">
    <property type="term" value="P:methylation"/>
    <property type="evidence" value="ECO:0007669"/>
    <property type="project" value="UniProtKB-KW"/>
</dbReference>
<accession>A0ABD3MVN2</accession>
<keyword evidence="2" id="KW-0808">Transferase</keyword>
<dbReference type="InterPro" id="IPR029063">
    <property type="entry name" value="SAM-dependent_MTases_sf"/>
</dbReference>
<evidence type="ECO:0000256" key="1">
    <source>
        <dbReference type="ARBA" id="ARBA00022603"/>
    </source>
</evidence>
<protein>
    <recommendedName>
        <fullName evidence="4">Methyltransferase type 12 domain-containing protein</fullName>
    </recommendedName>
</protein>
<dbReference type="PANTHER" id="PTHR43464:SF19">
    <property type="entry name" value="UBIQUINONE BIOSYNTHESIS O-METHYLTRANSFERASE, MITOCHONDRIAL"/>
    <property type="match status" value="1"/>
</dbReference>
<dbReference type="SUPFAM" id="SSF53335">
    <property type="entry name" value="S-adenosyl-L-methionine-dependent methyltransferases"/>
    <property type="match status" value="1"/>
</dbReference>
<evidence type="ECO:0000313" key="5">
    <source>
        <dbReference type="EMBL" id="KAL3768003.1"/>
    </source>
</evidence>
<gene>
    <name evidence="5" type="ORF">ACHAWU_005461</name>
</gene>
<organism evidence="5 6">
    <name type="scientific">Discostella pseudostelligera</name>
    <dbReference type="NCBI Taxonomy" id="259834"/>
    <lineage>
        <taxon>Eukaryota</taxon>
        <taxon>Sar</taxon>
        <taxon>Stramenopiles</taxon>
        <taxon>Ochrophyta</taxon>
        <taxon>Bacillariophyta</taxon>
        <taxon>Coscinodiscophyceae</taxon>
        <taxon>Thalassiosirophycidae</taxon>
        <taxon>Stephanodiscales</taxon>
        <taxon>Stephanodiscaceae</taxon>
        <taxon>Discostella</taxon>
    </lineage>
</organism>
<dbReference type="Gene3D" id="3.40.50.150">
    <property type="entry name" value="Vaccinia Virus protein VP39"/>
    <property type="match status" value="1"/>
</dbReference>
<keyword evidence="3" id="KW-0949">S-adenosyl-L-methionine</keyword>
<reference evidence="5 6" key="1">
    <citation type="submission" date="2024-10" db="EMBL/GenBank/DDBJ databases">
        <title>Updated reference genomes for cyclostephanoid diatoms.</title>
        <authorList>
            <person name="Roberts W.R."/>
            <person name="Alverson A.J."/>
        </authorList>
    </citation>
    <scope>NUCLEOTIDE SEQUENCE [LARGE SCALE GENOMIC DNA]</scope>
    <source>
        <strain evidence="5 6">AJA232-27</strain>
    </source>
</reference>
<evidence type="ECO:0000256" key="2">
    <source>
        <dbReference type="ARBA" id="ARBA00022679"/>
    </source>
</evidence>
<dbReference type="InterPro" id="IPR013217">
    <property type="entry name" value="Methyltransf_12"/>
</dbReference>
<dbReference type="GO" id="GO:0008168">
    <property type="term" value="F:methyltransferase activity"/>
    <property type="evidence" value="ECO:0007669"/>
    <property type="project" value="UniProtKB-KW"/>
</dbReference>
<keyword evidence="1" id="KW-0489">Methyltransferase</keyword>
<keyword evidence="6" id="KW-1185">Reference proteome</keyword>